<dbReference type="OrthoDB" id="49567at2759"/>
<reference evidence="3" key="1">
    <citation type="submission" date="2020-06" db="EMBL/GenBank/DDBJ databases">
        <authorList>
            <consortium name="Plant Systems Biology data submission"/>
        </authorList>
    </citation>
    <scope>NUCLEOTIDE SEQUENCE</scope>
    <source>
        <strain evidence="3">D6</strain>
    </source>
</reference>
<feature type="compositionally biased region" description="Low complexity" evidence="2">
    <location>
        <begin position="126"/>
        <end position="136"/>
    </location>
</feature>
<name>A0A9N8HJG3_9STRA</name>
<evidence type="ECO:0000313" key="4">
    <source>
        <dbReference type="Proteomes" id="UP001153069"/>
    </source>
</evidence>
<feature type="compositionally biased region" description="Low complexity" evidence="2">
    <location>
        <begin position="162"/>
        <end position="179"/>
    </location>
</feature>
<comment type="caution">
    <text evidence="3">The sequence shown here is derived from an EMBL/GenBank/DDBJ whole genome shotgun (WGS) entry which is preliminary data.</text>
</comment>
<organism evidence="3 4">
    <name type="scientific">Seminavis robusta</name>
    <dbReference type="NCBI Taxonomy" id="568900"/>
    <lineage>
        <taxon>Eukaryota</taxon>
        <taxon>Sar</taxon>
        <taxon>Stramenopiles</taxon>
        <taxon>Ochrophyta</taxon>
        <taxon>Bacillariophyta</taxon>
        <taxon>Bacillariophyceae</taxon>
        <taxon>Bacillariophycidae</taxon>
        <taxon>Naviculales</taxon>
        <taxon>Naviculaceae</taxon>
        <taxon>Seminavis</taxon>
    </lineage>
</organism>
<evidence type="ECO:0000256" key="2">
    <source>
        <dbReference type="SAM" id="MobiDB-lite"/>
    </source>
</evidence>
<evidence type="ECO:0000256" key="1">
    <source>
        <dbReference type="SAM" id="Coils"/>
    </source>
</evidence>
<feature type="region of interest" description="Disordered" evidence="2">
    <location>
        <begin position="672"/>
        <end position="752"/>
    </location>
</feature>
<accession>A0A9N8HJG3</accession>
<keyword evidence="4" id="KW-1185">Reference proteome</keyword>
<feature type="region of interest" description="Disordered" evidence="2">
    <location>
        <begin position="116"/>
        <end position="179"/>
    </location>
</feature>
<dbReference type="Proteomes" id="UP001153069">
    <property type="component" value="Unassembled WGS sequence"/>
</dbReference>
<dbReference type="EMBL" id="CAICTM010000690">
    <property type="protein sequence ID" value="CAB9515037.1"/>
    <property type="molecule type" value="Genomic_DNA"/>
</dbReference>
<feature type="compositionally biased region" description="Low complexity" evidence="2">
    <location>
        <begin position="143"/>
        <end position="155"/>
    </location>
</feature>
<feature type="compositionally biased region" description="Acidic residues" evidence="2">
    <location>
        <begin position="401"/>
        <end position="415"/>
    </location>
</feature>
<feature type="region of interest" description="Disordered" evidence="2">
    <location>
        <begin position="380"/>
        <end position="433"/>
    </location>
</feature>
<evidence type="ECO:0000313" key="3">
    <source>
        <dbReference type="EMBL" id="CAB9515037.1"/>
    </source>
</evidence>
<gene>
    <name evidence="3" type="ORF">SEMRO_691_G187810.1</name>
</gene>
<sequence length="752" mass="81966">MATPPAFREVFTCKLTSPTTCYSVPRQVSHRNNEEEEEDNSNTPWTTWARLATERHVMEVQMDNRHQDNQVFVQQNPVLTPSGIPKKIAKNLRCAGYDSCGDWEVFVLLDASRVSEQEEEELQPHTTTTQQGDDGTIVTMDGAGSTAAASNTNNNRPRRRVSSSNNSVSSTDTGTTAMTVGSTTSAASSATPAVINIDTTASSSISTTTASSANVTTGNNIATNNAATTGKLANLVEEKDEEKDNDQEEEEQNKQPLARIVLQHCQTKRQFSKGIEYRPLAPKIVILQQPRQESETAVVGVWVGSADDTKLRLFRTPTHDCTSLGAESSSSSLSSLLVETNIMGCPVDDEEENTTTTNTKALSPISFQSPIMAIDCVSLSPHEQEQPSTPRAGNLPTLERTEDDFASDDDGEEEQGLVLERPKDHKDTSITDTDTRGLVGVACQDGTIRFYGYSWSAIDNSNTLQCREECTVVVDGPIVSLHLHVHAADSPHQAQEQSQDNNNNKDNAVEAIVGSLCGYAARFYKPSMDVFSWQGPFMVAEGFGTAMNDPSAADEQDEEDSILAVHAWEDKVALGTYSGRCLLFGRDAATENNSKTAHDDDYGMPYWDCQLPDPIHGICPLPTTLATTSGSNEAGGAMRLLVTTRRSLHIFQEVPREYDPERAKRKLEMLLSHQRQHDRKNVVGGAANTTPRPETTTTTTADEDTKEQREADASMADDDINSAKESDVSPTKAHTRSGASSTEETSTKVEVE</sequence>
<dbReference type="AlphaFoldDB" id="A0A9N8HJG3"/>
<protein>
    <submittedName>
        <fullName evidence="3">Uncharacterized protein</fullName>
    </submittedName>
</protein>
<keyword evidence="1" id="KW-0175">Coiled coil</keyword>
<proteinExistence type="predicted"/>
<feature type="compositionally biased region" description="Low complexity" evidence="2">
    <location>
        <begin position="689"/>
        <end position="700"/>
    </location>
</feature>
<feature type="coiled-coil region" evidence="1">
    <location>
        <begin position="225"/>
        <end position="252"/>
    </location>
</feature>
<feature type="compositionally biased region" description="Basic and acidic residues" evidence="2">
    <location>
        <begin position="420"/>
        <end position="433"/>
    </location>
</feature>